<proteinExistence type="predicted"/>
<reference evidence="9 10" key="1">
    <citation type="submission" date="2019-03" db="EMBL/GenBank/DDBJ databases">
        <title>Genomic Encyclopedia of Type Strains, Phase III (KMG-III): the genomes of soil and plant-associated and newly described type strains.</title>
        <authorList>
            <person name="Whitman W."/>
        </authorList>
    </citation>
    <scope>NUCLEOTIDE SEQUENCE [LARGE SCALE GENOMIC DNA]</scope>
    <source>
        <strain evidence="9 10">CGMCC 1.7660</strain>
    </source>
</reference>
<dbReference type="GO" id="GO:0016020">
    <property type="term" value="C:membrane"/>
    <property type="evidence" value="ECO:0007669"/>
    <property type="project" value="TreeGrafter"/>
</dbReference>
<name>A0A4R6WK19_9PROT</name>
<protein>
    <submittedName>
        <fullName evidence="9">Putative Zn-dependent protease</fullName>
    </submittedName>
</protein>
<evidence type="ECO:0000259" key="8">
    <source>
        <dbReference type="Pfam" id="PF01435"/>
    </source>
</evidence>
<keyword evidence="2 9" id="KW-0645">Protease</keyword>
<evidence type="ECO:0000313" key="9">
    <source>
        <dbReference type="EMBL" id="TDQ80883.1"/>
    </source>
</evidence>
<keyword evidence="4" id="KW-0378">Hydrolase</keyword>
<comment type="cofactor">
    <cofactor evidence="1">
        <name>Zn(2+)</name>
        <dbReference type="ChEBI" id="CHEBI:29105"/>
    </cofactor>
</comment>
<comment type="caution">
    <text evidence="9">The sequence shown here is derived from an EMBL/GenBank/DDBJ whole genome shotgun (WGS) entry which is preliminary data.</text>
</comment>
<evidence type="ECO:0000256" key="5">
    <source>
        <dbReference type="ARBA" id="ARBA00022833"/>
    </source>
</evidence>
<accession>A0A4R6WK19</accession>
<evidence type="ECO:0000256" key="7">
    <source>
        <dbReference type="SAM" id="SignalP"/>
    </source>
</evidence>
<dbReference type="InterPro" id="IPR001915">
    <property type="entry name" value="Peptidase_M48"/>
</dbReference>
<dbReference type="Gene3D" id="1.25.40.10">
    <property type="entry name" value="Tetratricopeptide repeat domain"/>
    <property type="match status" value="1"/>
</dbReference>
<dbReference type="InterPro" id="IPR011990">
    <property type="entry name" value="TPR-like_helical_dom_sf"/>
</dbReference>
<dbReference type="SUPFAM" id="SSF48452">
    <property type="entry name" value="TPR-like"/>
    <property type="match status" value="1"/>
</dbReference>
<sequence>MLAGLMALLLVIPAVGPVQAQSRPISLLRDAETETLIRDYADPLFRAAGLDPAGIRVFLVNDDSINAFVAGGMRMFIHTGLLLRADNANQVIGVIAHETGHIAGAHLSRIQDELRNATIEQIIGMVLGGAAAAASGNAGAVVAGSSLGSEIARRNLLKYTRTMESAADQAGMSYLDATKQSSRGLLEFFGKLAGQEFLSEPRDPYLRTHPLTSDRIDSVQQHVDQSPFSAITDAPDLQARHQRMVAKLKGYLWPLSRVEQEYPPSDTSVPARYARAVALYRASQMQEAVKLMDSLLAEAPDDPYFLEQKGQILYDSGQLAAALPVYTQAYERAPQQTMIAMGLAQVEIGLEQPDFDLSAIRRLEEITRVEPRNSRVWYLLSVAYGRSGNLPMAHLALAEQAMAQGDPETAWGQAKRALEGFDTGSPGWLRANDVIGEAQQRLDRYEGP</sequence>
<evidence type="ECO:0000256" key="2">
    <source>
        <dbReference type="ARBA" id="ARBA00022670"/>
    </source>
</evidence>
<gene>
    <name evidence="9" type="ORF">A8950_2752</name>
</gene>
<dbReference type="Pfam" id="PF01435">
    <property type="entry name" value="Peptidase_M48"/>
    <property type="match status" value="1"/>
</dbReference>
<dbReference type="InterPro" id="IPR051156">
    <property type="entry name" value="Mito/Outer_Membr_Metalloprot"/>
</dbReference>
<keyword evidence="6" id="KW-0482">Metalloprotease</keyword>
<dbReference type="CDD" id="cd07324">
    <property type="entry name" value="M48C_Oma1-like"/>
    <property type="match status" value="1"/>
</dbReference>
<evidence type="ECO:0000256" key="4">
    <source>
        <dbReference type="ARBA" id="ARBA00022801"/>
    </source>
</evidence>
<evidence type="ECO:0000256" key="3">
    <source>
        <dbReference type="ARBA" id="ARBA00022723"/>
    </source>
</evidence>
<keyword evidence="7" id="KW-0732">Signal</keyword>
<feature type="signal peptide" evidence="7">
    <location>
        <begin position="1"/>
        <end position="20"/>
    </location>
</feature>
<dbReference type="PANTHER" id="PTHR22726:SF1">
    <property type="entry name" value="METALLOENDOPEPTIDASE OMA1, MITOCHONDRIAL"/>
    <property type="match status" value="1"/>
</dbReference>
<keyword evidence="3" id="KW-0479">Metal-binding</keyword>
<dbReference type="Pfam" id="PF13432">
    <property type="entry name" value="TPR_16"/>
    <property type="match status" value="2"/>
</dbReference>
<feature type="domain" description="Peptidase M48" evidence="8">
    <location>
        <begin position="39"/>
        <end position="221"/>
    </location>
</feature>
<dbReference type="GO" id="GO:0004222">
    <property type="term" value="F:metalloendopeptidase activity"/>
    <property type="evidence" value="ECO:0007669"/>
    <property type="project" value="InterPro"/>
</dbReference>
<dbReference type="PANTHER" id="PTHR22726">
    <property type="entry name" value="METALLOENDOPEPTIDASE OMA1"/>
    <property type="match status" value="1"/>
</dbReference>
<keyword evidence="5" id="KW-0862">Zinc</keyword>
<dbReference type="Gene3D" id="3.30.2010.10">
    <property type="entry name" value="Metalloproteases ('zincins'), catalytic domain"/>
    <property type="match status" value="1"/>
</dbReference>
<evidence type="ECO:0000256" key="6">
    <source>
        <dbReference type="ARBA" id="ARBA00023049"/>
    </source>
</evidence>
<dbReference type="OrthoDB" id="9814887at2"/>
<dbReference type="AlphaFoldDB" id="A0A4R6WK19"/>
<organism evidence="9 10">
    <name type="scientific">Dongia mobilis</name>
    <dbReference type="NCBI Taxonomy" id="578943"/>
    <lineage>
        <taxon>Bacteria</taxon>
        <taxon>Pseudomonadati</taxon>
        <taxon>Pseudomonadota</taxon>
        <taxon>Alphaproteobacteria</taxon>
        <taxon>Rhodospirillales</taxon>
        <taxon>Dongiaceae</taxon>
        <taxon>Dongia</taxon>
    </lineage>
</organism>
<dbReference type="GO" id="GO:0051603">
    <property type="term" value="P:proteolysis involved in protein catabolic process"/>
    <property type="evidence" value="ECO:0007669"/>
    <property type="project" value="TreeGrafter"/>
</dbReference>
<evidence type="ECO:0000313" key="10">
    <source>
        <dbReference type="Proteomes" id="UP000295783"/>
    </source>
</evidence>
<evidence type="ECO:0000256" key="1">
    <source>
        <dbReference type="ARBA" id="ARBA00001947"/>
    </source>
</evidence>
<dbReference type="GO" id="GO:0046872">
    <property type="term" value="F:metal ion binding"/>
    <property type="evidence" value="ECO:0007669"/>
    <property type="project" value="UniProtKB-KW"/>
</dbReference>
<feature type="chain" id="PRO_5020534124" evidence="7">
    <location>
        <begin position="21"/>
        <end position="448"/>
    </location>
</feature>
<keyword evidence="10" id="KW-1185">Reference proteome</keyword>
<dbReference type="EMBL" id="SNYW01000010">
    <property type="protein sequence ID" value="TDQ80883.1"/>
    <property type="molecule type" value="Genomic_DNA"/>
</dbReference>
<dbReference type="Proteomes" id="UP000295783">
    <property type="component" value="Unassembled WGS sequence"/>
</dbReference>